<gene>
    <name evidence="1" type="ORF">K503DRAFT_132634</name>
</gene>
<dbReference type="Proteomes" id="UP000092154">
    <property type="component" value="Unassembled WGS sequence"/>
</dbReference>
<organism evidence="1 2">
    <name type="scientific">Rhizopogon vinicolor AM-OR11-026</name>
    <dbReference type="NCBI Taxonomy" id="1314800"/>
    <lineage>
        <taxon>Eukaryota</taxon>
        <taxon>Fungi</taxon>
        <taxon>Dikarya</taxon>
        <taxon>Basidiomycota</taxon>
        <taxon>Agaricomycotina</taxon>
        <taxon>Agaricomycetes</taxon>
        <taxon>Agaricomycetidae</taxon>
        <taxon>Boletales</taxon>
        <taxon>Suillineae</taxon>
        <taxon>Rhizopogonaceae</taxon>
        <taxon>Rhizopogon</taxon>
    </lineage>
</organism>
<evidence type="ECO:0008006" key="3">
    <source>
        <dbReference type="Google" id="ProtNLM"/>
    </source>
</evidence>
<accession>A0A1B7N1U8</accession>
<dbReference type="EMBL" id="KV448275">
    <property type="protein sequence ID" value="OAX38827.1"/>
    <property type="molecule type" value="Genomic_DNA"/>
</dbReference>
<protein>
    <recommendedName>
        <fullName evidence="3">F-box domain-containing protein</fullName>
    </recommendedName>
</protein>
<proteinExistence type="predicted"/>
<dbReference type="InParanoid" id="A0A1B7N1U8"/>
<dbReference type="OrthoDB" id="3543113at2759"/>
<evidence type="ECO:0000313" key="1">
    <source>
        <dbReference type="EMBL" id="OAX38827.1"/>
    </source>
</evidence>
<evidence type="ECO:0000313" key="2">
    <source>
        <dbReference type="Proteomes" id="UP000092154"/>
    </source>
</evidence>
<reference evidence="1 2" key="1">
    <citation type="submission" date="2016-06" db="EMBL/GenBank/DDBJ databases">
        <title>Comparative genomics of the ectomycorrhizal sister species Rhizopogon vinicolor and Rhizopogon vesiculosus (Basidiomycota: Boletales) reveals a divergence of the mating type B locus.</title>
        <authorList>
            <consortium name="DOE Joint Genome Institute"/>
            <person name="Mujic A.B."/>
            <person name="Kuo A."/>
            <person name="Tritt A."/>
            <person name="Lipzen A."/>
            <person name="Chen C."/>
            <person name="Johnson J."/>
            <person name="Sharma A."/>
            <person name="Barry K."/>
            <person name="Grigoriev I.V."/>
            <person name="Spatafora J.W."/>
        </authorList>
    </citation>
    <scope>NUCLEOTIDE SEQUENCE [LARGE SCALE GENOMIC DNA]</scope>
    <source>
        <strain evidence="1 2">AM-OR11-026</strain>
    </source>
</reference>
<name>A0A1B7N1U8_9AGAM</name>
<sequence length="154" mass="17819">MDTPPTTSIPMFTSKLNELSITAISHAHLTHCFRNIRFLSCPSVVLSLNLTWDCPDEPYEPLDIPKLIVSLSECFSALEQLRVQSWFGYEDERILHDSRFAFGFDAIAPLLQFSRSRRLDLDWFCTSNVDDEAFKNMVQSWPLLEEFYFGSGER</sequence>
<keyword evidence="2" id="KW-1185">Reference proteome</keyword>
<dbReference type="AlphaFoldDB" id="A0A1B7N1U8"/>